<protein>
    <submittedName>
        <fullName evidence="2">Uncharacterized protein</fullName>
    </submittedName>
</protein>
<dbReference type="AlphaFoldDB" id="A0A420YMY9"/>
<organism evidence="2 3">
    <name type="scientific">Coniochaeta pulveracea</name>
    <dbReference type="NCBI Taxonomy" id="177199"/>
    <lineage>
        <taxon>Eukaryota</taxon>
        <taxon>Fungi</taxon>
        <taxon>Dikarya</taxon>
        <taxon>Ascomycota</taxon>
        <taxon>Pezizomycotina</taxon>
        <taxon>Sordariomycetes</taxon>
        <taxon>Sordariomycetidae</taxon>
        <taxon>Coniochaetales</taxon>
        <taxon>Coniochaetaceae</taxon>
        <taxon>Coniochaeta</taxon>
    </lineage>
</organism>
<sequence>MCLVTFRDLHCTICNLYLTPLPEKTDFCRAAPRGTSAEGSPGVHKHVCNNTQYAWVQLNSSWCSGIEGYCYMPPWYRFPISPPPPGQLMLIQPWQPQQVGVQTNGGNQGQSEIRGSEMAAHQGNQMVSPQSLQRENQDGVDEEMISPMSSLALVNNPVDSPRDFLRGAEGLINISARDRSEMEGEGHESQEGRGGQESQYQGV</sequence>
<name>A0A420YMY9_9PEZI</name>
<dbReference type="EMBL" id="QVQW01000002">
    <property type="protein sequence ID" value="RKU49166.1"/>
    <property type="molecule type" value="Genomic_DNA"/>
</dbReference>
<gene>
    <name evidence="2" type="ORF">DL546_008596</name>
</gene>
<evidence type="ECO:0000313" key="3">
    <source>
        <dbReference type="Proteomes" id="UP000275385"/>
    </source>
</evidence>
<keyword evidence="3" id="KW-1185">Reference proteome</keyword>
<comment type="caution">
    <text evidence="2">The sequence shown here is derived from an EMBL/GenBank/DDBJ whole genome shotgun (WGS) entry which is preliminary data.</text>
</comment>
<reference evidence="2 3" key="1">
    <citation type="submission" date="2018-08" db="EMBL/GenBank/DDBJ databases">
        <title>Draft genome of the lignicolous fungus Coniochaeta pulveracea.</title>
        <authorList>
            <person name="Borstlap C.J."/>
            <person name="De Witt R.N."/>
            <person name="Botha A."/>
            <person name="Volschenk H."/>
        </authorList>
    </citation>
    <scope>NUCLEOTIDE SEQUENCE [LARGE SCALE GENOMIC DNA]</scope>
    <source>
        <strain evidence="2 3">CAB683</strain>
    </source>
</reference>
<feature type="compositionally biased region" description="Basic and acidic residues" evidence="1">
    <location>
        <begin position="176"/>
        <end position="191"/>
    </location>
</feature>
<dbReference type="Proteomes" id="UP000275385">
    <property type="component" value="Unassembled WGS sequence"/>
</dbReference>
<accession>A0A420YMY9</accession>
<feature type="region of interest" description="Disordered" evidence="1">
    <location>
        <begin position="175"/>
        <end position="203"/>
    </location>
</feature>
<proteinExistence type="predicted"/>
<evidence type="ECO:0000256" key="1">
    <source>
        <dbReference type="SAM" id="MobiDB-lite"/>
    </source>
</evidence>
<evidence type="ECO:0000313" key="2">
    <source>
        <dbReference type="EMBL" id="RKU49166.1"/>
    </source>
</evidence>